<dbReference type="PROSITE" id="PS50979">
    <property type="entry name" value="BC"/>
    <property type="match status" value="1"/>
</dbReference>
<accession>A0A420K9T5</accession>
<dbReference type="InterPro" id="IPR011054">
    <property type="entry name" value="Rudment_hybrid_motif"/>
</dbReference>
<reference evidence="8 9" key="1">
    <citation type="submission" date="2018-09" db="EMBL/GenBank/DDBJ databases">
        <title>Genome comparison of Alicycliphilus sp. BQ1, a polyurethanolytic bacterium, with its closest phylogenetic relatives Alicycliphilus denitrificans BC and K601, unable to attack polyurethane.</title>
        <authorList>
            <person name="Loza-Tavera H."/>
            <person name="Lozano L."/>
            <person name="Cevallos M."/>
            <person name="Maya-Lucas O."/>
            <person name="Garcia-Mena J."/>
            <person name="Hernandez J."/>
        </authorList>
    </citation>
    <scope>NUCLEOTIDE SEQUENCE [LARGE SCALE GENOMIC DNA]</scope>
    <source>
        <strain evidence="8 9">BQ1</strain>
    </source>
</reference>
<dbReference type="Pfam" id="PF02785">
    <property type="entry name" value="Biotin_carb_C"/>
    <property type="match status" value="1"/>
</dbReference>
<dbReference type="SUPFAM" id="SSF56059">
    <property type="entry name" value="Glutathione synthetase ATP-binding domain-like"/>
    <property type="match status" value="1"/>
</dbReference>
<gene>
    <name evidence="8" type="ORF">CE154_016570</name>
</gene>
<evidence type="ECO:0000259" key="7">
    <source>
        <dbReference type="PROSITE" id="PS50979"/>
    </source>
</evidence>
<dbReference type="SUPFAM" id="SSF51246">
    <property type="entry name" value="Rudiment single hybrid motif"/>
    <property type="match status" value="1"/>
</dbReference>
<dbReference type="PANTHER" id="PTHR18866">
    <property type="entry name" value="CARBOXYLASE:PYRUVATE/ACETYL-COA/PROPIONYL-COA CARBOXYLASE"/>
    <property type="match status" value="1"/>
</dbReference>
<dbReference type="PROSITE" id="PS50975">
    <property type="entry name" value="ATP_GRASP"/>
    <property type="match status" value="1"/>
</dbReference>
<dbReference type="AlphaFoldDB" id="A0A420K9T5"/>
<dbReference type="Pfam" id="PF00289">
    <property type="entry name" value="Biotin_carb_N"/>
    <property type="match status" value="1"/>
</dbReference>
<dbReference type="Gene3D" id="3.30.470.20">
    <property type="entry name" value="ATP-grasp fold, B domain"/>
    <property type="match status" value="1"/>
</dbReference>
<evidence type="ECO:0000313" key="9">
    <source>
        <dbReference type="Proteomes" id="UP000216225"/>
    </source>
</evidence>
<dbReference type="InterPro" id="IPR005479">
    <property type="entry name" value="CPAse_ATP-bd"/>
</dbReference>
<feature type="domain" description="Biotin carboxylation" evidence="7">
    <location>
        <begin position="7"/>
        <end position="451"/>
    </location>
</feature>
<dbReference type="InterPro" id="IPR016185">
    <property type="entry name" value="PreATP-grasp_dom_sf"/>
</dbReference>
<sequence length="455" mass="49103">MTAAPRAIHRVLVANRGAVAARVIRTLRRMGIESVAVHSEADADLPYVRAADRAVAIGPSPAQQSYLNQARLLEAARETGADAVHPGYGFLSESAAFAEAVQQQGLCFIGPSPRWIRALGHKTQAREFMAAHGMPQSPSSPVLHGAGDALAAAARIGYPVLVKPAGGGGGIGMLPARSPQELDAAWAKASGIAAKFFGNADLYLERLVEAPRHIEFQVLADRYGKVRVLFERDCSVQRRHQKVVEEARPAGIPEERLADMRRLLSDLLSRVGYDVIGTVETLYTPQDGFMFLEMNTRLQVEHAVTEEVTGIDIVEAQIRLAAGEPMHDVLPGQPAARGHAIEARIYAEDPVRFLPSPGQLTRFDLPCGDGLRVETGYAQGCTVTPFYDPMVAKLVAHGSDRAQAIARLGSALARTRIEGVKTNTAFLQKILAHADFLENRIDTGIAQRVLDNTPA</sequence>
<keyword evidence="3 5" id="KW-0067">ATP-binding</keyword>
<dbReference type="GO" id="GO:0016874">
    <property type="term" value="F:ligase activity"/>
    <property type="evidence" value="ECO:0007669"/>
    <property type="project" value="UniProtKB-KW"/>
</dbReference>
<dbReference type="SMART" id="SM00878">
    <property type="entry name" value="Biotin_carb_C"/>
    <property type="match status" value="1"/>
</dbReference>
<name>A0A420K9T5_9BURK</name>
<dbReference type="PANTHER" id="PTHR18866:SF126">
    <property type="entry name" value="BIOTIN CARBOXYLASE"/>
    <property type="match status" value="1"/>
</dbReference>
<dbReference type="InterPro" id="IPR005482">
    <property type="entry name" value="Biotin_COase_C"/>
</dbReference>
<comment type="caution">
    <text evidence="8">The sequence shown here is derived from an EMBL/GenBank/DDBJ whole genome shotgun (WGS) entry which is preliminary data.</text>
</comment>
<dbReference type="Pfam" id="PF02786">
    <property type="entry name" value="CPSase_L_D2"/>
    <property type="match status" value="1"/>
</dbReference>
<dbReference type="GO" id="GO:0046872">
    <property type="term" value="F:metal ion binding"/>
    <property type="evidence" value="ECO:0007669"/>
    <property type="project" value="InterPro"/>
</dbReference>
<dbReference type="EMBL" id="NKDB02000003">
    <property type="protein sequence ID" value="RKJ95549.1"/>
    <property type="molecule type" value="Genomic_DNA"/>
</dbReference>
<organism evidence="8 9">
    <name type="scientific">Alicycliphilus denitrificans</name>
    <dbReference type="NCBI Taxonomy" id="179636"/>
    <lineage>
        <taxon>Bacteria</taxon>
        <taxon>Pseudomonadati</taxon>
        <taxon>Pseudomonadota</taxon>
        <taxon>Betaproteobacteria</taxon>
        <taxon>Burkholderiales</taxon>
        <taxon>Comamonadaceae</taxon>
        <taxon>Alicycliphilus</taxon>
    </lineage>
</organism>
<keyword evidence="4" id="KW-0092">Biotin</keyword>
<dbReference type="InterPro" id="IPR011764">
    <property type="entry name" value="Biotin_carboxylation_dom"/>
</dbReference>
<evidence type="ECO:0000259" key="6">
    <source>
        <dbReference type="PROSITE" id="PS50975"/>
    </source>
</evidence>
<dbReference type="InterPro" id="IPR011761">
    <property type="entry name" value="ATP-grasp"/>
</dbReference>
<evidence type="ECO:0000256" key="2">
    <source>
        <dbReference type="ARBA" id="ARBA00022741"/>
    </source>
</evidence>
<evidence type="ECO:0000256" key="5">
    <source>
        <dbReference type="PROSITE-ProRule" id="PRU00409"/>
    </source>
</evidence>
<dbReference type="PROSITE" id="PS00866">
    <property type="entry name" value="CPSASE_1"/>
    <property type="match status" value="1"/>
</dbReference>
<protein>
    <submittedName>
        <fullName evidence="8">ATP-grasp domain-containing protein</fullName>
    </submittedName>
</protein>
<dbReference type="InterPro" id="IPR005481">
    <property type="entry name" value="BC-like_N"/>
</dbReference>
<evidence type="ECO:0000256" key="4">
    <source>
        <dbReference type="ARBA" id="ARBA00023267"/>
    </source>
</evidence>
<evidence type="ECO:0000256" key="1">
    <source>
        <dbReference type="ARBA" id="ARBA00022598"/>
    </source>
</evidence>
<proteinExistence type="predicted"/>
<dbReference type="SUPFAM" id="SSF52440">
    <property type="entry name" value="PreATP-grasp domain"/>
    <property type="match status" value="1"/>
</dbReference>
<dbReference type="GO" id="GO:0005524">
    <property type="term" value="F:ATP binding"/>
    <property type="evidence" value="ECO:0007669"/>
    <property type="project" value="UniProtKB-UniRule"/>
</dbReference>
<feature type="domain" description="ATP-grasp" evidence="6">
    <location>
        <begin position="126"/>
        <end position="322"/>
    </location>
</feature>
<evidence type="ECO:0000313" key="8">
    <source>
        <dbReference type="EMBL" id="RKJ95549.1"/>
    </source>
</evidence>
<dbReference type="Proteomes" id="UP000216225">
    <property type="component" value="Unassembled WGS sequence"/>
</dbReference>
<evidence type="ECO:0000256" key="3">
    <source>
        <dbReference type="ARBA" id="ARBA00022840"/>
    </source>
</evidence>
<keyword evidence="2 5" id="KW-0547">Nucleotide-binding</keyword>
<dbReference type="PROSITE" id="PS00867">
    <property type="entry name" value="CPSASE_2"/>
    <property type="match status" value="1"/>
</dbReference>
<dbReference type="InterPro" id="IPR050856">
    <property type="entry name" value="Biotin_carboxylase_complex"/>
</dbReference>
<dbReference type="RefSeq" id="WP_094439545.1">
    <property type="nucleotide sequence ID" value="NZ_NKDB02000003.1"/>
</dbReference>
<keyword evidence="1" id="KW-0436">Ligase</keyword>